<dbReference type="GO" id="GO:0005615">
    <property type="term" value="C:extracellular space"/>
    <property type="evidence" value="ECO:0007669"/>
    <property type="project" value="TreeGrafter"/>
</dbReference>
<feature type="compositionally biased region" description="Polar residues" evidence="1">
    <location>
        <begin position="10"/>
        <end position="21"/>
    </location>
</feature>
<protein>
    <submittedName>
        <fullName evidence="2">Uncharacterized protein</fullName>
    </submittedName>
</protein>
<comment type="caution">
    <text evidence="2">The sequence shown here is derived from an EMBL/GenBank/DDBJ whole genome shotgun (WGS) entry which is preliminary data.</text>
</comment>
<dbReference type="PANTHER" id="PTHR24024">
    <property type="entry name" value="PULMONARY SURFACTANT-ASSOCIATED PROTEIN A"/>
    <property type="match status" value="1"/>
</dbReference>
<dbReference type="InterPro" id="IPR051077">
    <property type="entry name" value="Ca-dependent_lectin"/>
</dbReference>
<evidence type="ECO:0000256" key="1">
    <source>
        <dbReference type="SAM" id="MobiDB-lite"/>
    </source>
</evidence>
<dbReference type="EMBL" id="VXIV02001419">
    <property type="protein sequence ID" value="KAF6033238.1"/>
    <property type="molecule type" value="Genomic_DNA"/>
</dbReference>
<proteinExistence type="predicted"/>
<feature type="region of interest" description="Disordered" evidence="1">
    <location>
        <begin position="1"/>
        <end position="29"/>
    </location>
</feature>
<keyword evidence="3" id="KW-1185">Reference proteome</keyword>
<dbReference type="Proteomes" id="UP000593567">
    <property type="component" value="Unassembled WGS sequence"/>
</dbReference>
<accession>A0A7J7K6L3</accession>
<evidence type="ECO:0000313" key="2">
    <source>
        <dbReference type="EMBL" id="KAF6033238.1"/>
    </source>
</evidence>
<name>A0A7J7K6L3_BUGNE</name>
<gene>
    <name evidence="2" type="ORF">EB796_008457</name>
</gene>
<dbReference type="PANTHER" id="PTHR24024:SF18">
    <property type="entry name" value="SHORT-CHAIN COLLAGEN C4-LIKE"/>
    <property type="match status" value="1"/>
</dbReference>
<sequence length="198" mass="21580">MFNESKKSGETSSVASTTTDRSPLGSYDTDNLLQSFNESIGFALLRKMQATLAKLEGIEEELDSHQSTSLKDDDDVSDSQPITTVIGGSTYVRWGRTTCGNNSQLLYEGFVMGSHYSHEGGASNYQCLPLKPEYSTYSGSTGNRVYGAEYETGSSVFPSAMQNHNVPCARCFAATRSATLMIPAKRTCPPSWTKEYEG</sequence>
<reference evidence="2" key="1">
    <citation type="submission" date="2020-06" db="EMBL/GenBank/DDBJ databases">
        <title>Draft genome of Bugula neritina, a colonial animal packing powerful symbionts and potential medicines.</title>
        <authorList>
            <person name="Rayko M."/>
        </authorList>
    </citation>
    <scope>NUCLEOTIDE SEQUENCE [LARGE SCALE GENOMIC DNA]</scope>
    <source>
        <strain evidence="2">Kwan_BN1</strain>
    </source>
</reference>
<dbReference type="AlphaFoldDB" id="A0A7J7K6L3"/>
<organism evidence="2 3">
    <name type="scientific">Bugula neritina</name>
    <name type="common">Brown bryozoan</name>
    <name type="synonym">Sertularia neritina</name>
    <dbReference type="NCBI Taxonomy" id="10212"/>
    <lineage>
        <taxon>Eukaryota</taxon>
        <taxon>Metazoa</taxon>
        <taxon>Spiralia</taxon>
        <taxon>Lophotrochozoa</taxon>
        <taxon>Bryozoa</taxon>
        <taxon>Gymnolaemata</taxon>
        <taxon>Cheilostomatida</taxon>
        <taxon>Flustrina</taxon>
        <taxon>Buguloidea</taxon>
        <taxon>Bugulidae</taxon>
        <taxon>Bugula</taxon>
    </lineage>
</organism>
<evidence type="ECO:0000313" key="3">
    <source>
        <dbReference type="Proteomes" id="UP000593567"/>
    </source>
</evidence>
<dbReference type="OrthoDB" id="6272653at2759"/>